<evidence type="ECO:0000256" key="6">
    <source>
        <dbReference type="SAM" id="Phobius"/>
    </source>
</evidence>
<dbReference type="GeneID" id="106805343"/>
<evidence type="ECO:0000313" key="8">
    <source>
        <dbReference type="RefSeq" id="XP_014662382.1"/>
    </source>
</evidence>
<dbReference type="Pfam" id="PF09451">
    <property type="entry name" value="ATG27"/>
    <property type="match status" value="1"/>
</dbReference>
<protein>
    <submittedName>
        <fullName evidence="8">Uncharacterized protein LOC106805343</fullName>
    </submittedName>
</protein>
<dbReference type="RefSeq" id="XP_014662382.1">
    <property type="nucleotide sequence ID" value="XM_014806896.1"/>
</dbReference>
<name>A0ABM1DR11_PRICU</name>
<dbReference type="PANTHER" id="PTHR15071:SF0">
    <property type="entry name" value="MANNOSE 6-PHOSPHATE RECEPTOR-LIKE PROTEIN 1"/>
    <property type="match status" value="1"/>
</dbReference>
<comment type="subcellular location">
    <subcellularLocation>
        <location evidence="1">Membrane</location>
        <topology evidence="1">Single-pass membrane protein</topology>
    </subcellularLocation>
</comment>
<reference evidence="8" key="1">
    <citation type="submission" date="2025-08" db="UniProtKB">
        <authorList>
            <consortium name="RefSeq"/>
        </authorList>
    </citation>
    <scope>IDENTIFICATION</scope>
</reference>
<gene>
    <name evidence="8" type="primary">LOC106805343</name>
</gene>
<evidence type="ECO:0000256" key="4">
    <source>
        <dbReference type="ARBA" id="ARBA00022989"/>
    </source>
</evidence>
<dbReference type="PANTHER" id="PTHR15071">
    <property type="entry name" value="MANNOSE-6-PHOSPHATE RECEPTOR FAMILY MEMBER"/>
    <property type="match status" value="1"/>
</dbReference>
<feature type="transmembrane region" description="Helical" evidence="6">
    <location>
        <begin position="69"/>
        <end position="90"/>
    </location>
</feature>
<dbReference type="InterPro" id="IPR018939">
    <property type="entry name" value="Autophagy-rel_prot_27"/>
</dbReference>
<proteinExistence type="predicted"/>
<keyword evidence="5 6" id="KW-0472">Membrane</keyword>
<evidence type="ECO:0000256" key="5">
    <source>
        <dbReference type="ARBA" id="ARBA00023136"/>
    </source>
</evidence>
<dbReference type="Proteomes" id="UP000695022">
    <property type="component" value="Unplaced"/>
</dbReference>
<accession>A0ABM1DR11</accession>
<keyword evidence="7" id="KW-1185">Reference proteome</keyword>
<keyword evidence="3" id="KW-0732">Signal</keyword>
<evidence type="ECO:0000256" key="2">
    <source>
        <dbReference type="ARBA" id="ARBA00022692"/>
    </source>
</evidence>
<sequence>MKITFTCDPNASWMLVGNFSVVPKPSFLHYTPSNCTYLMQLPYDGACYSMPTAAPIPSSSSTGISVGSILLIVFFTGSISYLILGCVFNYSNGAVGRELWPHYEFWVDLPELIKDGFIFTFKVLTCTDAHLGPQYEAI</sequence>
<evidence type="ECO:0000313" key="7">
    <source>
        <dbReference type="Proteomes" id="UP000695022"/>
    </source>
</evidence>
<evidence type="ECO:0000256" key="3">
    <source>
        <dbReference type="ARBA" id="ARBA00022729"/>
    </source>
</evidence>
<keyword evidence="2 6" id="KW-0812">Transmembrane</keyword>
<organism evidence="7 8">
    <name type="scientific">Priapulus caudatus</name>
    <name type="common">Priapulid worm</name>
    <dbReference type="NCBI Taxonomy" id="37621"/>
    <lineage>
        <taxon>Eukaryota</taxon>
        <taxon>Metazoa</taxon>
        <taxon>Ecdysozoa</taxon>
        <taxon>Scalidophora</taxon>
        <taxon>Priapulida</taxon>
        <taxon>Priapulimorpha</taxon>
        <taxon>Priapulimorphida</taxon>
        <taxon>Priapulidae</taxon>
        <taxon>Priapulus</taxon>
    </lineage>
</organism>
<keyword evidence="4 6" id="KW-1133">Transmembrane helix</keyword>
<evidence type="ECO:0000256" key="1">
    <source>
        <dbReference type="ARBA" id="ARBA00004167"/>
    </source>
</evidence>